<evidence type="ECO:0000313" key="10">
    <source>
        <dbReference type="Proteomes" id="UP001623232"/>
    </source>
</evidence>
<feature type="transmembrane region" description="Helical" evidence="8">
    <location>
        <begin position="255"/>
        <end position="274"/>
    </location>
</feature>
<evidence type="ECO:0008006" key="11">
    <source>
        <dbReference type="Google" id="ProtNLM"/>
    </source>
</evidence>
<feature type="transmembrane region" description="Helical" evidence="8">
    <location>
        <begin position="229"/>
        <end position="248"/>
    </location>
</feature>
<reference evidence="9 10" key="1">
    <citation type="submission" date="2023-04" db="EMBL/GenBank/DDBJ databases">
        <title>Complete genome sequence of Alisedimentitalea scapharcae.</title>
        <authorList>
            <person name="Rong J.-C."/>
            <person name="Yi M.-L."/>
            <person name="Zhao Q."/>
        </authorList>
    </citation>
    <scope>NUCLEOTIDE SEQUENCE [LARGE SCALE GENOMIC DNA]</scope>
    <source>
        <strain evidence="9 10">KCTC 42119</strain>
    </source>
</reference>
<protein>
    <recommendedName>
        <fullName evidence="11">Glycosyltransferase RgtA/B/C/D-like domain-containing protein</fullName>
    </recommendedName>
</protein>
<name>A0ABZ2XMI1_9RHOB</name>
<evidence type="ECO:0000256" key="3">
    <source>
        <dbReference type="ARBA" id="ARBA00022676"/>
    </source>
</evidence>
<evidence type="ECO:0000256" key="5">
    <source>
        <dbReference type="ARBA" id="ARBA00022692"/>
    </source>
</evidence>
<evidence type="ECO:0000256" key="8">
    <source>
        <dbReference type="SAM" id="Phobius"/>
    </source>
</evidence>
<sequence>MREPDVILRWLPVVYGFAALGALIAIAGIGIWHTPLAPLANHGESAALLRSLLALPMPLVFAIWAGCDWRSKPFWIVALVAGSAIVLNAPLIITMLLALAIVLALATLGVPLGSVPPSSISSASTVSPGTQLGWAIGLIALSAALRLSVLDEPFERDLMVYAMVARSWLEGLDLYAQAWDHKPPAIYVVYAGAIGLLGQGPLAIWALGLIAFGCTLVGVKLAADRLAGPRAGLAAMAVWSVCGNDVLLQANQPNVEVFMNACLVWALVLLLPTAKNPNRPHNVLAAGLMFFLASVFKQIAVFPAVLAAVWLFWTGMTSGPEKSGTKATAALKSVAVLAIPGLIGWAVIFVAFSAAGTFDSFFYAAFSFNQSYSGSIFGNLARVVFAGVEHPYYVALFLTLFFLHWTTEKGPNRSLLLLLYVGSAIMVAAPGKLFPHYYQLLLPLLAISTGVFLTRHLPGASLVKSVLIALAPIWISFGYFTSPERLALVKYDAQDHGGAAVESREVGHWLAQNTTPETRVLHWGAEPGVYFWSGRPTPYRHSYNYPLFAGPRAQTMLKAFQTDIACRPPDIVVITIDPTRAEDPIRDMLAQSYSPMPTPLRLAFFEIWSGEMDLSACPQQSE</sequence>
<feature type="transmembrane region" description="Helical" evidence="8">
    <location>
        <begin position="79"/>
        <end position="112"/>
    </location>
</feature>
<feature type="transmembrane region" description="Helical" evidence="8">
    <location>
        <begin position="286"/>
        <end position="313"/>
    </location>
</feature>
<proteinExistence type="predicted"/>
<evidence type="ECO:0000256" key="4">
    <source>
        <dbReference type="ARBA" id="ARBA00022679"/>
    </source>
</evidence>
<dbReference type="InterPro" id="IPR050297">
    <property type="entry name" value="LipidA_mod_glycosyltrf_83"/>
</dbReference>
<feature type="transmembrane region" description="Helical" evidence="8">
    <location>
        <begin position="334"/>
        <end position="356"/>
    </location>
</feature>
<keyword evidence="4" id="KW-0808">Transferase</keyword>
<keyword evidence="5 8" id="KW-0812">Transmembrane</keyword>
<keyword evidence="2" id="KW-1003">Cell membrane</keyword>
<evidence type="ECO:0000256" key="7">
    <source>
        <dbReference type="ARBA" id="ARBA00023136"/>
    </source>
</evidence>
<dbReference type="PANTHER" id="PTHR33908:SF11">
    <property type="entry name" value="MEMBRANE PROTEIN"/>
    <property type="match status" value="1"/>
</dbReference>
<comment type="subcellular location">
    <subcellularLocation>
        <location evidence="1">Cell membrane</location>
        <topology evidence="1">Multi-pass membrane protein</topology>
    </subcellularLocation>
</comment>
<feature type="transmembrane region" description="Helical" evidence="8">
    <location>
        <begin position="461"/>
        <end position="480"/>
    </location>
</feature>
<evidence type="ECO:0000256" key="2">
    <source>
        <dbReference type="ARBA" id="ARBA00022475"/>
    </source>
</evidence>
<keyword evidence="6 8" id="KW-1133">Transmembrane helix</keyword>
<dbReference type="EMBL" id="CP123584">
    <property type="protein sequence ID" value="WZK87289.1"/>
    <property type="molecule type" value="Genomic_DNA"/>
</dbReference>
<gene>
    <name evidence="9" type="ORF">QEZ52_11670</name>
</gene>
<accession>A0ABZ2XMI1</accession>
<organism evidence="9 10">
    <name type="scientific">Aliisedimentitalea scapharcae</name>
    <dbReference type="NCBI Taxonomy" id="1524259"/>
    <lineage>
        <taxon>Bacteria</taxon>
        <taxon>Pseudomonadati</taxon>
        <taxon>Pseudomonadota</taxon>
        <taxon>Alphaproteobacteria</taxon>
        <taxon>Rhodobacterales</taxon>
        <taxon>Roseobacteraceae</taxon>
        <taxon>Aliisedimentitalea</taxon>
    </lineage>
</organism>
<dbReference type="Proteomes" id="UP001623232">
    <property type="component" value="Chromosome"/>
</dbReference>
<feature type="transmembrane region" description="Helical" evidence="8">
    <location>
        <begin position="12"/>
        <end position="35"/>
    </location>
</feature>
<feature type="transmembrane region" description="Helical" evidence="8">
    <location>
        <begin position="415"/>
        <end position="431"/>
    </location>
</feature>
<keyword evidence="3" id="KW-0328">Glycosyltransferase</keyword>
<keyword evidence="7 8" id="KW-0472">Membrane</keyword>
<feature type="transmembrane region" description="Helical" evidence="8">
    <location>
        <begin position="47"/>
        <end position="67"/>
    </location>
</feature>
<dbReference type="RefSeq" id="WP_406644526.1">
    <property type="nucleotide sequence ID" value="NZ_CP123584.1"/>
</dbReference>
<keyword evidence="10" id="KW-1185">Reference proteome</keyword>
<evidence type="ECO:0000256" key="6">
    <source>
        <dbReference type="ARBA" id="ARBA00022989"/>
    </source>
</evidence>
<evidence type="ECO:0000313" key="9">
    <source>
        <dbReference type="EMBL" id="WZK87289.1"/>
    </source>
</evidence>
<dbReference type="PANTHER" id="PTHR33908">
    <property type="entry name" value="MANNOSYLTRANSFERASE YKCB-RELATED"/>
    <property type="match status" value="1"/>
</dbReference>
<evidence type="ECO:0000256" key="1">
    <source>
        <dbReference type="ARBA" id="ARBA00004651"/>
    </source>
</evidence>
<feature type="transmembrane region" description="Helical" evidence="8">
    <location>
        <begin position="376"/>
        <end position="403"/>
    </location>
</feature>
<feature type="transmembrane region" description="Helical" evidence="8">
    <location>
        <begin position="132"/>
        <end position="149"/>
    </location>
</feature>